<dbReference type="Proteomes" id="UP000275749">
    <property type="component" value="Unassembled WGS sequence"/>
</dbReference>
<evidence type="ECO:0008006" key="5">
    <source>
        <dbReference type="Google" id="ProtNLM"/>
    </source>
</evidence>
<protein>
    <recommendedName>
        <fullName evidence="5">Lipoprotein</fullName>
    </recommendedName>
</protein>
<evidence type="ECO:0000256" key="2">
    <source>
        <dbReference type="SAM" id="SignalP"/>
    </source>
</evidence>
<dbReference type="PROSITE" id="PS51257">
    <property type="entry name" value="PROKAR_LIPOPROTEIN"/>
    <property type="match status" value="1"/>
</dbReference>
<evidence type="ECO:0000313" key="3">
    <source>
        <dbReference type="EMBL" id="ROR53354.1"/>
    </source>
</evidence>
<evidence type="ECO:0000313" key="4">
    <source>
        <dbReference type="Proteomes" id="UP000275749"/>
    </source>
</evidence>
<feature type="signal peptide" evidence="2">
    <location>
        <begin position="1"/>
        <end position="22"/>
    </location>
</feature>
<dbReference type="RefSeq" id="WP_123574830.1">
    <property type="nucleotide sequence ID" value="NZ_RKHG01000001.1"/>
</dbReference>
<dbReference type="EMBL" id="RKHG01000001">
    <property type="protein sequence ID" value="ROR53354.1"/>
    <property type="molecule type" value="Genomic_DNA"/>
</dbReference>
<organism evidence="3 4">
    <name type="scientific">Luteococcus japonicus</name>
    <dbReference type="NCBI Taxonomy" id="33984"/>
    <lineage>
        <taxon>Bacteria</taxon>
        <taxon>Bacillati</taxon>
        <taxon>Actinomycetota</taxon>
        <taxon>Actinomycetes</taxon>
        <taxon>Propionibacteriales</taxon>
        <taxon>Propionibacteriaceae</taxon>
        <taxon>Luteococcus</taxon>
    </lineage>
</organism>
<feature type="region of interest" description="Disordered" evidence="1">
    <location>
        <begin position="25"/>
        <end position="61"/>
    </location>
</feature>
<reference evidence="3 4" key="1">
    <citation type="submission" date="2018-11" db="EMBL/GenBank/DDBJ databases">
        <title>Sequencing the genomes of 1000 actinobacteria strains.</title>
        <authorList>
            <person name="Klenk H.-P."/>
        </authorList>
    </citation>
    <scope>NUCLEOTIDE SEQUENCE [LARGE SCALE GENOMIC DNA]</scope>
    <source>
        <strain evidence="3 4">DSM 10546</strain>
    </source>
</reference>
<accession>A0A3N1ZR53</accession>
<gene>
    <name evidence="3" type="ORF">EDD41_0499</name>
</gene>
<proteinExistence type="predicted"/>
<feature type="chain" id="PRO_5038684628" description="Lipoprotein" evidence="2">
    <location>
        <begin position="23"/>
        <end position="321"/>
    </location>
</feature>
<keyword evidence="2" id="KW-0732">Signal</keyword>
<dbReference type="AlphaFoldDB" id="A0A3N1ZR53"/>
<sequence length="321" mass="34690">MRLPHAHRSLAAFLVLSATLTAGCSGQGQSGPDVAGPETTVGSAASATPSPTPTPAPELPRGGRAVFPAYRLFGYSGAPGAEGQGRLGIGALDERMVEMEKRAQPYAKGRKIMPVMELIATTVHGSAGKDGMYRSRIDDAVIQEWLTTARKHKAMLLLNIQPGRASFPDEIKAYEKWLKEPDVGLALDPEWRMGPGEVPMKTFGHVKAAELNECAQWVSELVAKHNLPQKVMLYHQLNEGVVVNEPTLVPAKGVVMIKSVDGIGSPGAKVDTWKRVVAKKPTFVHGGFKLFYQEDVETGGRLMTPAEVMALKPTPEYILFE</sequence>
<name>A0A3N1ZR53_9ACTN</name>
<comment type="caution">
    <text evidence="3">The sequence shown here is derived from an EMBL/GenBank/DDBJ whole genome shotgun (WGS) entry which is preliminary data.</text>
</comment>
<evidence type="ECO:0000256" key="1">
    <source>
        <dbReference type="SAM" id="MobiDB-lite"/>
    </source>
</evidence>